<evidence type="ECO:0000313" key="11">
    <source>
        <dbReference type="EMBL" id="PNT72010.1"/>
    </source>
</evidence>
<dbReference type="GeneID" id="100838588"/>
<keyword evidence="9" id="KW-0732">Signal</keyword>
<organism evidence="12">
    <name type="scientific">Brachypodium distachyon</name>
    <name type="common">Purple false brome</name>
    <name type="synonym">Trachynia distachya</name>
    <dbReference type="NCBI Taxonomy" id="15368"/>
    <lineage>
        <taxon>Eukaryota</taxon>
        <taxon>Viridiplantae</taxon>
        <taxon>Streptophyta</taxon>
        <taxon>Embryophyta</taxon>
        <taxon>Tracheophyta</taxon>
        <taxon>Spermatophyta</taxon>
        <taxon>Magnoliopsida</taxon>
        <taxon>Liliopsida</taxon>
        <taxon>Poales</taxon>
        <taxon>Poaceae</taxon>
        <taxon>BOP clade</taxon>
        <taxon>Pooideae</taxon>
        <taxon>Stipodae</taxon>
        <taxon>Brachypodieae</taxon>
        <taxon>Brachypodium</taxon>
    </lineage>
</organism>
<keyword evidence="6 8" id="KW-0326">Glycosidase</keyword>
<dbReference type="GO" id="GO:0030245">
    <property type="term" value="P:cellulose catabolic process"/>
    <property type="evidence" value="ECO:0007669"/>
    <property type="project" value="UniProtKB-KW"/>
</dbReference>
<dbReference type="HOGENOM" id="CLU_008926_1_0_1"/>
<dbReference type="PROSITE" id="PS00592">
    <property type="entry name" value="GH9_2"/>
    <property type="match status" value="1"/>
</dbReference>
<keyword evidence="4 9" id="KW-0136">Cellulose degradation</keyword>
<dbReference type="InterPro" id="IPR012341">
    <property type="entry name" value="6hp_glycosidase-like_sf"/>
</dbReference>
<comment type="catalytic activity">
    <reaction evidence="1 9">
        <text>Endohydrolysis of (1-&gt;4)-beta-D-glucosidic linkages in cellulose, lichenin and cereal beta-D-glucans.</text>
        <dbReference type="EC" id="3.2.1.4"/>
    </reaction>
</comment>
<evidence type="ECO:0000256" key="8">
    <source>
        <dbReference type="PROSITE-ProRule" id="PRU10059"/>
    </source>
</evidence>
<evidence type="ECO:0000256" key="1">
    <source>
        <dbReference type="ARBA" id="ARBA00000966"/>
    </source>
</evidence>
<evidence type="ECO:0000256" key="5">
    <source>
        <dbReference type="ARBA" id="ARBA00023277"/>
    </source>
</evidence>
<accession>I1HMP5</accession>
<feature type="active site" evidence="8">
    <location>
        <position position="418"/>
    </location>
</feature>
<dbReference type="GO" id="GO:0008810">
    <property type="term" value="F:cellulase activity"/>
    <property type="evidence" value="ECO:0007669"/>
    <property type="project" value="UniProtKB-EC"/>
</dbReference>
<dbReference type="FunFam" id="1.50.10.10:FF:000020">
    <property type="entry name" value="Endoglucanase"/>
    <property type="match status" value="1"/>
</dbReference>
<protein>
    <recommendedName>
        <fullName evidence="9">Endoglucanase</fullName>
        <ecNumber evidence="9">3.2.1.4</ecNumber>
    </recommendedName>
</protein>
<keyword evidence="3 8" id="KW-0378">Hydrolase</keyword>
<reference evidence="11 12" key="1">
    <citation type="journal article" date="2010" name="Nature">
        <title>Genome sequencing and analysis of the model grass Brachypodium distachyon.</title>
        <authorList>
            <consortium name="International Brachypodium Initiative"/>
        </authorList>
    </citation>
    <scope>NUCLEOTIDE SEQUENCE [LARGE SCALE GENOMIC DNA]</scope>
    <source>
        <strain evidence="11 12">Bd21</strain>
    </source>
</reference>
<keyword evidence="7 8" id="KW-0624">Polysaccharide degradation</keyword>
<name>I1HMP5_BRADI</name>
<feature type="chain" id="PRO_5005134955" description="Endoglucanase" evidence="9">
    <location>
        <begin position="27"/>
        <end position="497"/>
    </location>
</feature>
<dbReference type="InterPro" id="IPR001701">
    <property type="entry name" value="Glyco_hydro_9"/>
</dbReference>
<evidence type="ECO:0000256" key="9">
    <source>
        <dbReference type="RuleBase" id="RU361166"/>
    </source>
</evidence>
<dbReference type="eggNOG" id="ENOG502QRF6">
    <property type="taxonomic scope" value="Eukaryota"/>
</dbReference>
<evidence type="ECO:0000256" key="2">
    <source>
        <dbReference type="ARBA" id="ARBA00007072"/>
    </source>
</evidence>
<dbReference type="FunCoup" id="I1HMP5">
    <property type="interactions" value="18"/>
</dbReference>
<evidence type="ECO:0000256" key="6">
    <source>
        <dbReference type="ARBA" id="ARBA00023295"/>
    </source>
</evidence>
<dbReference type="EnsemblPlants" id="PNT72010">
    <property type="protein sequence ID" value="PNT72010"/>
    <property type="gene ID" value="BRADI_2g38357v3"/>
</dbReference>
<reference evidence="11" key="2">
    <citation type="submission" date="2017-06" db="EMBL/GenBank/DDBJ databases">
        <title>WGS assembly of Brachypodium distachyon.</title>
        <authorList>
            <consortium name="The International Brachypodium Initiative"/>
            <person name="Lucas S."/>
            <person name="Harmon-Smith M."/>
            <person name="Lail K."/>
            <person name="Tice H."/>
            <person name="Grimwood J."/>
            <person name="Bruce D."/>
            <person name="Barry K."/>
            <person name="Shu S."/>
            <person name="Lindquist E."/>
            <person name="Wang M."/>
            <person name="Pitluck S."/>
            <person name="Vogel J.P."/>
            <person name="Garvin D.F."/>
            <person name="Mockler T.C."/>
            <person name="Schmutz J."/>
            <person name="Rokhsar D."/>
            <person name="Bevan M.W."/>
        </authorList>
    </citation>
    <scope>NUCLEOTIDE SEQUENCE</scope>
    <source>
        <strain evidence="11">Bd21</strain>
    </source>
</reference>
<dbReference type="InterPro" id="IPR018221">
    <property type="entry name" value="Glyco_hydro_9_His_AS"/>
</dbReference>
<evidence type="ECO:0000256" key="4">
    <source>
        <dbReference type="ARBA" id="ARBA00023001"/>
    </source>
</evidence>
<dbReference type="KEGG" id="bdi:100838588"/>
<evidence type="ECO:0000313" key="12">
    <source>
        <dbReference type="EnsemblPlants" id="PNT72010"/>
    </source>
</evidence>
<reference evidence="12" key="3">
    <citation type="submission" date="2018-08" db="UniProtKB">
        <authorList>
            <consortium name="EnsemblPlants"/>
        </authorList>
    </citation>
    <scope>IDENTIFICATION</scope>
    <source>
        <strain evidence="12">cv. Bd21</strain>
    </source>
</reference>
<evidence type="ECO:0000256" key="3">
    <source>
        <dbReference type="ARBA" id="ARBA00022801"/>
    </source>
</evidence>
<dbReference type="InterPro" id="IPR008928">
    <property type="entry name" value="6-hairpin_glycosidase_sf"/>
</dbReference>
<dbReference type="EMBL" id="CM000881">
    <property type="protein sequence ID" value="PNT72010.1"/>
    <property type="molecule type" value="Genomic_DNA"/>
</dbReference>
<evidence type="ECO:0000256" key="7">
    <source>
        <dbReference type="ARBA" id="ARBA00023326"/>
    </source>
</evidence>
<dbReference type="EC" id="3.2.1.4" evidence="9"/>
<keyword evidence="5 8" id="KW-0119">Carbohydrate metabolism</keyword>
<dbReference type="PANTHER" id="PTHR22298">
    <property type="entry name" value="ENDO-1,4-BETA-GLUCANASE"/>
    <property type="match status" value="1"/>
</dbReference>
<evidence type="ECO:0000259" key="10">
    <source>
        <dbReference type="Pfam" id="PF00759"/>
    </source>
</evidence>
<feature type="domain" description="Glycoside hydrolase family 9" evidence="10">
    <location>
        <begin position="30"/>
        <end position="491"/>
    </location>
</feature>
<dbReference type="Gramene" id="PNT72010">
    <property type="protein sequence ID" value="PNT72010"/>
    <property type="gene ID" value="BRADI_2g38357v3"/>
</dbReference>
<dbReference type="OrthoDB" id="10257085at2759"/>
<keyword evidence="13" id="KW-1185">Reference proteome</keyword>
<dbReference type="Proteomes" id="UP000008810">
    <property type="component" value="Chromosome 2"/>
</dbReference>
<dbReference type="Gene3D" id="1.50.10.10">
    <property type="match status" value="1"/>
</dbReference>
<sequence>MAIMARIVLLLALALVVFMATPAASGAIDYAAALSKSLLYFEAQRSGRLPATQRVQWRGHSALKDGADHGVDLTGGYYDSGDNVKFGLPMAFTVTMLSWAVAEQRAGLERAAELGHALDAVRWGADYLVRAHVAGNGGDGEKLFVQVGDGDSDHKCWERPEDMDTPRGAYEVNATHPGSDVAAETAAALAAASVVFRDAHAAGGGNYAATLLTHAKQLFEFAKNHRGLYHNSVPSAKIFYPSGGDQDELLWAAAWLYIATGEKNYERFIADGGNGGVPPLFTWDYKYVGAQTLVAKLVLQGKLPDSGNYGALKSNLEKYLCNIMQHGDGSSGKLSPGGMLWVQPWDNQQCVTAAAFALVAHADHLATAGGSLQCGGVKLPPAQLVSFARSQVDYILGKNPQKISYMVGYGDRYPEQVHHRGASLPSIKASPAKIGCSDGSGYFHTAKPNENVIVGAIVGGPDANDRYNDSRGNYVQGETSTYTVAPIVGVLARLVHS</sequence>
<dbReference type="Pfam" id="PF00759">
    <property type="entry name" value="Glyco_hydro_9"/>
    <property type="match status" value="1"/>
</dbReference>
<dbReference type="SUPFAM" id="SSF48208">
    <property type="entry name" value="Six-hairpin glycosidases"/>
    <property type="match status" value="1"/>
</dbReference>
<feature type="signal peptide" evidence="9">
    <location>
        <begin position="1"/>
        <end position="26"/>
    </location>
</feature>
<proteinExistence type="inferred from homology"/>
<comment type="similarity">
    <text evidence="2 8 9">Belongs to the glycosyl hydrolase 9 (cellulase E) family.</text>
</comment>
<dbReference type="OMA" id="MAIMARI"/>
<evidence type="ECO:0000313" key="13">
    <source>
        <dbReference type="Proteomes" id="UP000008810"/>
    </source>
</evidence>
<dbReference type="AlphaFoldDB" id="I1HMP5"/>
<gene>
    <name evidence="12" type="primary">LOC100838588</name>
    <name evidence="11" type="ORF">BRADI_2g38357v3</name>
</gene>
<dbReference type="STRING" id="15368.I1HMP5"/>